<evidence type="ECO:0000313" key="13">
    <source>
        <dbReference type="Proteomes" id="UP001141327"/>
    </source>
</evidence>
<keyword evidence="5" id="KW-0067">ATP-binding</keyword>
<evidence type="ECO:0000256" key="4">
    <source>
        <dbReference type="ARBA" id="ARBA00022741"/>
    </source>
</evidence>
<dbReference type="InterPro" id="IPR027417">
    <property type="entry name" value="P-loop_NTPase"/>
</dbReference>
<dbReference type="InterPro" id="IPR011527">
    <property type="entry name" value="ABC1_TM_dom"/>
</dbReference>
<comment type="subcellular location">
    <subcellularLocation>
        <location evidence="1">Membrane</location>
        <topology evidence="1">Multi-pass membrane protein</topology>
    </subcellularLocation>
</comment>
<dbReference type="PROSITE" id="PS00211">
    <property type="entry name" value="ABC_TRANSPORTER_1"/>
    <property type="match status" value="2"/>
</dbReference>
<dbReference type="Pfam" id="PF00664">
    <property type="entry name" value="ABC_membrane"/>
    <property type="match status" value="2"/>
</dbReference>
<feature type="domain" description="ABC transporter" evidence="10">
    <location>
        <begin position="610"/>
        <end position="830"/>
    </location>
</feature>
<dbReference type="SUPFAM" id="SSF90123">
    <property type="entry name" value="ABC transporter transmembrane region"/>
    <property type="match status" value="2"/>
</dbReference>
<evidence type="ECO:0000259" key="11">
    <source>
        <dbReference type="PROSITE" id="PS50929"/>
    </source>
</evidence>
<evidence type="ECO:0000256" key="6">
    <source>
        <dbReference type="ARBA" id="ARBA00022989"/>
    </source>
</evidence>
<feature type="transmembrane region" description="Helical" evidence="9">
    <location>
        <begin position="1157"/>
        <end position="1176"/>
    </location>
</feature>
<feature type="domain" description="ABC transporter" evidence="10">
    <location>
        <begin position="1385"/>
        <end position="1624"/>
    </location>
</feature>
<feature type="transmembrane region" description="Helical" evidence="9">
    <location>
        <begin position="338"/>
        <end position="361"/>
    </location>
</feature>
<dbReference type="InterPro" id="IPR050173">
    <property type="entry name" value="ABC_transporter_C-like"/>
</dbReference>
<keyword evidence="13" id="KW-1185">Reference proteome</keyword>
<feature type="transmembrane region" description="Helical" evidence="9">
    <location>
        <begin position="373"/>
        <end position="398"/>
    </location>
</feature>
<reference evidence="12" key="1">
    <citation type="journal article" date="2022" name="bioRxiv">
        <title>Genomics of Preaxostyla Flagellates Illuminates Evolutionary Transitions and the Path Towards Mitochondrial Loss.</title>
        <authorList>
            <person name="Novak L.V.F."/>
            <person name="Treitli S.C."/>
            <person name="Pyrih J."/>
            <person name="Halakuc P."/>
            <person name="Pipaliya S.V."/>
            <person name="Vacek V."/>
            <person name="Brzon O."/>
            <person name="Soukal P."/>
            <person name="Eme L."/>
            <person name="Dacks J.B."/>
            <person name="Karnkowska A."/>
            <person name="Elias M."/>
            <person name="Hampl V."/>
        </authorList>
    </citation>
    <scope>NUCLEOTIDE SEQUENCE</scope>
    <source>
        <strain evidence="12">RCP-MX</strain>
    </source>
</reference>
<dbReference type="InterPro" id="IPR003593">
    <property type="entry name" value="AAA+_ATPase"/>
</dbReference>
<dbReference type="PANTHER" id="PTHR24223">
    <property type="entry name" value="ATP-BINDING CASSETTE SUB-FAMILY C"/>
    <property type="match status" value="1"/>
</dbReference>
<keyword evidence="2" id="KW-0813">Transport</keyword>
<evidence type="ECO:0000313" key="12">
    <source>
        <dbReference type="EMBL" id="KAJ4455025.1"/>
    </source>
</evidence>
<dbReference type="Pfam" id="PF00005">
    <property type="entry name" value="ABC_tran"/>
    <property type="match status" value="2"/>
</dbReference>
<evidence type="ECO:0000256" key="1">
    <source>
        <dbReference type="ARBA" id="ARBA00004141"/>
    </source>
</evidence>
<feature type="transmembrane region" description="Helical" evidence="9">
    <location>
        <begin position="1134"/>
        <end position="1151"/>
    </location>
</feature>
<evidence type="ECO:0000256" key="2">
    <source>
        <dbReference type="ARBA" id="ARBA00022448"/>
    </source>
</evidence>
<keyword evidence="6 9" id="KW-1133">Transmembrane helix</keyword>
<feature type="domain" description="ABC transmembrane type-1" evidence="11">
    <location>
        <begin position="1006"/>
        <end position="1316"/>
    </location>
</feature>
<evidence type="ECO:0000256" key="5">
    <source>
        <dbReference type="ARBA" id="ARBA00022840"/>
    </source>
</evidence>
<gene>
    <name evidence="12" type="ORF">PAPYR_10096</name>
</gene>
<evidence type="ECO:0000256" key="7">
    <source>
        <dbReference type="ARBA" id="ARBA00023136"/>
    </source>
</evidence>
<dbReference type="InterPro" id="IPR044726">
    <property type="entry name" value="ABCC_6TM_D2"/>
</dbReference>
<dbReference type="Proteomes" id="UP001141327">
    <property type="component" value="Unassembled WGS sequence"/>
</dbReference>
<feature type="compositionally biased region" description="Pro residues" evidence="8">
    <location>
        <begin position="864"/>
        <end position="876"/>
    </location>
</feature>
<feature type="compositionally biased region" description="Pro residues" evidence="8">
    <location>
        <begin position="839"/>
        <end position="856"/>
    </location>
</feature>
<feature type="transmembrane region" description="Helical" evidence="9">
    <location>
        <begin position="260"/>
        <end position="278"/>
    </location>
</feature>
<feature type="region of interest" description="Disordered" evidence="8">
    <location>
        <begin position="569"/>
        <end position="596"/>
    </location>
</feature>
<dbReference type="CDD" id="cd03244">
    <property type="entry name" value="ABCC_MRP_domain2"/>
    <property type="match status" value="1"/>
</dbReference>
<evidence type="ECO:0000256" key="9">
    <source>
        <dbReference type="SAM" id="Phobius"/>
    </source>
</evidence>
<keyword evidence="7 9" id="KW-0472">Membrane</keyword>
<comment type="caution">
    <text evidence="12">The sequence shown here is derived from an EMBL/GenBank/DDBJ whole genome shotgun (WGS) entry which is preliminary data.</text>
</comment>
<dbReference type="InterPro" id="IPR003439">
    <property type="entry name" value="ABC_transporter-like_ATP-bd"/>
</dbReference>
<accession>A0ABQ8UDV7</accession>
<feature type="transmembrane region" description="Helical" evidence="9">
    <location>
        <begin position="235"/>
        <end position="254"/>
    </location>
</feature>
<feature type="transmembrane region" description="Helical" evidence="9">
    <location>
        <begin position="159"/>
        <end position="176"/>
    </location>
</feature>
<dbReference type="SMART" id="SM00382">
    <property type="entry name" value="AAA"/>
    <property type="match status" value="2"/>
</dbReference>
<dbReference type="CDD" id="cd18579">
    <property type="entry name" value="ABC_6TM_ABCC_D1"/>
    <property type="match status" value="1"/>
</dbReference>
<dbReference type="Gene3D" id="3.40.50.300">
    <property type="entry name" value="P-loop containing nucleotide triphosphate hydrolases"/>
    <property type="match status" value="2"/>
</dbReference>
<dbReference type="EMBL" id="JAPMOS010000123">
    <property type="protein sequence ID" value="KAJ4455025.1"/>
    <property type="molecule type" value="Genomic_DNA"/>
</dbReference>
<evidence type="ECO:0000256" key="8">
    <source>
        <dbReference type="SAM" id="MobiDB-lite"/>
    </source>
</evidence>
<organism evidence="12 13">
    <name type="scientific">Paratrimastix pyriformis</name>
    <dbReference type="NCBI Taxonomy" id="342808"/>
    <lineage>
        <taxon>Eukaryota</taxon>
        <taxon>Metamonada</taxon>
        <taxon>Preaxostyla</taxon>
        <taxon>Paratrimastigidae</taxon>
        <taxon>Paratrimastix</taxon>
    </lineage>
</organism>
<dbReference type="CDD" id="cd03250">
    <property type="entry name" value="ABCC_MRP_domain1"/>
    <property type="match status" value="1"/>
</dbReference>
<keyword evidence="4" id="KW-0547">Nucleotide-binding</keyword>
<keyword evidence="3 9" id="KW-0812">Transmembrane</keyword>
<dbReference type="InterPro" id="IPR044746">
    <property type="entry name" value="ABCC_6TM_D1"/>
</dbReference>
<feature type="transmembrane region" description="Helical" evidence="9">
    <location>
        <begin position="1243"/>
        <end position="1262"/>
    </location>
</feature>
<evidence type="ECO:0000259" key="10">
    <source>
        <dbReference type="PROSITE" id="PS50893"/>
    </source>
</evidence>
<dbReference type="SUPFAM" id="SSF52540">
    <property type="entry name" value="P-loop containing nucleoside triphosphate hydrolases"/>
    <property type="match status" value="2"/>
</dbReference>
<dbReference type="PROSITE" id="PS50893">
    <property type="entry name" value="ABC_TRANSPORTER_2"/>
    <property type="match status" value="2"/>
</dbReference>
<dbReference type="InterPro" id="IPR036640">
    <property type="entry name" value="ABC1_TM_sf"/>
</dbReference>
<feature type="transmembrane region" description="Helical" evidence="9">
    <location>
        <begin position="118"/>
        <end position="139"/>
    </location>
</feature>
<dbReference type="CDD" id="cd18580">
    <property type="entry name" value="ABC_6TM_ABCC_D2"/>
    <property type="match status" value="1"/>
</dbReference>
<dbReference type="InterPro" id="IPR017871">
    <property type="entry name" value="ABC_transporter-like_CS"/>
</dbReference>
<dbReference type="Gene3D" id="1.20.1560.10">
    <property type="entry name" value="ABC transporter type 1, transmembrane domain"/>
    <property type="match status" value="2"/>
</dbReference>
<feature type="domain" description="ABC transmembrane type-1" evidence="11">
    <location>
        <begin position="119"/>
        <end position="401"/>
    </location>
</feature>
<feature type="transmembrane region" description="Helical" evidence="9">
    <location>
        <begin position="1040"/>
        <end position="1064"/>
    </location>
</feature>
<protein>
    <submittedName>
        <fullName evidence="12">Multidrug resistance-associated protein</fullName>
    </submittedName>
</protein>
<sequence length="1640" mass="178659">MAAKKYPKNLEQASCFPLNWFFSFFCPVICHGCRRPLTKDDIWEVADCDQASKALSRLKRSWDPKFQHYHDELAKHQAAMKQYEAQIVADPTISLSRPIPPKKPSFVKTMVSVSGWRLWWGAVLVLLQQATTLITPLTMQPLITAIFHLRAGDGSPFPYHWAVLFVLSSLLMAIFGSNSERYTWHVASRLRVAMMAGVYDKVLHLNNASSSQTDSGQMITLISADARNSTDALPFLHVLWAVPILVVTALVLLFTTLGWAGLPPLVVMLLCLPLQIWISKKVLYSTKNYLSVNDERVKVTNETIQGIRVVKFTGLEETFAGRIRDTRTRQANHLRVTYYARCFMMLILRMVPTFVNVAAFVSYPLMYGDANPAVIFTAMAYLGLISMPLSMLPLGFAAGAQTLASMRRVGEFMLLPERIVQATPQEEGATRVDSIPSADEAPTDIKRKMSTCHTRGIHLSPECTPTACAAITHLKPNCSLSVNAGAAIAVHGATFRWADPPKVPPPMPEMRAREALAAQLLAEWKRQAKEAARTGARPPAHPPGAAEIPDAIMLPILVKMGLKKARRPTADVAVAPAPSPSPSPATPTRQAPSPTPKKAVVTLEAVQRVIQEEAVAHRASRPDTLQGIDFTVPRGSLTMVIGSVGCGKSSLASALIGEITKVAGDVAIRGSLSYCAQQAWITNATVRENICFGLPYDPHRYEQVVEACALLPDFKIMAAGDQTAIGEKGVNLSGGQKQRISLARSVYSGREVYLWDDPLSAVDVHVGKHIFERAIKGLLAGKTMMLITNQLQFLDQADQIIVLNNGTIEAKGSLAQLEAQGFDMTRYLAKPGMSTEDPAAPPAPCATPVPQAPTPAPALASTPVPSPSPSPSPPPMVAMASPCVAVAVAAGTSSRGQEGEVGTEKKAKDVDNPGDMCRVRCYVSVDMRVGLSCMALNNIASFPHSHQIHHAGFMTTAAAAEEGVAKEESKQAALSLIAEEEQKKGSVPLGVYGKYLSTFANAVGWVVLGLLWLVTEGSGTVMSWWLQQWTGNVYLDSLGFYYPILIYAMICVFQALLGLVRALVWVQCCTRAVWVQCCCTRSALFFSPISRCFDVIDIWMVQCGLGPVLHPTGRILNRFSGDVTQVDLQMPAQVEGVINVWLTMIATMVVVGLGSYWFFVAVVPCMVLFFVLMSVYRKTSRELQRIESIARSPCFSHFNETLTGLPTLRSYGLVDKWVGAFHEKCDRHSSSYVMFRLGQKMGLWQAFVSTLMLLAAVLLFSFTNVSAGPSRCGGDHPTPLPAAGMGLSSVSGINFMLMQAVTQLVQMESLMTSVERIQQYSENVPQVGRSLPPPSFMGCYSPGDIPPVAPTHIMIGDDYAGCHDGMQEEHEGELPPAEWPQEGAIQFEDVSFRYRPKLPLVLRGVDFTIRGCEKVGVVGRTGAGKSSLLVVLFRLVELAQGGTGGGRILLDGRDIAKVQLNQLRQHIAIIPQDPVLFSGTLRYNLDLAMAHTDAEIWAALGKVYLKDFVAASKDKLDMLITEGGTNLSVGQRQLLCLGRALLHTSKVVVMDEATANVDSETDNAIQRTIRECFVDRTVIIIAHRINTVMGCDRVMVMDAGKVAEFDSPQILLSNPGSSFSKLVSSLNQHGRGRDEESISG</sequence>
<name>A0ABQ8UDV7_9EUKA</name>
<proteinExistence type="predicted"/>
<dbReference type="PROSITE" id="PS50929">
    <property type="entry name" value="ABC_TM1F"/>
    <property type="match status" value="2"/>
</dbReference>
<evidence type="ECO:0000256" key="3">
    <source>
        <dbReference type="ARBA" id="ARBA00022692"/>
    </source>
</evidence>
<feature type="region of interest" description="Disordered" evidence="8">
    <location>
        <begin position="831"/>
        <end position="876"/>
    </location>
</feature>